<proteinExistence type="predicted"/>
<evidence type="ECO:0000313" key="3">
    <source>
        <dbReference type="EMBL" id="MVA99518.1"/>
    </source>
</evidence>
<keyword evidence="2" id="KW-0472">Membrane</keyword>
<organism evidence="3 4">
    <name type="scientific">Nitratireductor arenosus</name>
    <dbReference type="NCBI Taxonomy" id="2682096"/>
    <lineage>
        <taxon>Bacteria</taxon>
        <taxon>Pseudomonadati</taxon>
        <taxon>Pseudomonadota</taxon>
        <taxon>Alphaproteobacteria</taxon>
        <taxon>Hyphomicrobiales</taxon>
        <taxon>Phyllobacteriaceae</taxon>
        <taxon>Nitratireductor</taxon>
    </lineage>
</organism>
<evidence type="ECO:0000313" key="4">
    <source>
        <dbReference type="Proteomes" id="UP000463224"/>
    </source>
</evidence>
<reference evidence="3 4" key="1">
    <citation type="submission" date="2019-12" db="EMBL/GenBank/DDBJ databases">
        <title>Nitratireductor arenosus sp. nov., Isolated from sea sand, Jeju island, South Korea.</title>
        <authorList>
            <person name="Kim W."/>
        </authorList>
    </citation>
    <scope>NUCLEOTIDE SEQUENCE [LARGE SCALE GENOMIC DNA]</scope>
    <source>
        <strain evidence="3 4">CAU 1489</strain>
    </source>
</reference>
<feature type="transmembrane region" description="Helical" evidence="2">
    <location>
        <begin position="190"/>
        <end position="214"/>
    </location>
</feature>
<gene>
    <name evidence="3" type="ORF">GN330_19910</name>
</gene>
<accession>A0A844QN87</accession>
<dbReference type="AlphaFoldDB" id="A0A844QN87"/>
<keyword evidence="4" id="KW-1185">Reference proteome</keyword>
<dbReference type="EMBL" id="WPHG01000006">
    <property type="protein sequence ID" value="MVA99518.1"/>
    <property type="molecule type" value="Genomic_DNA"/>
</dbReference>
<feature type="region of interest" description="Disordered" evidence="1">
    <location>
        <begin position="145"/>
        <end position="178"/>
    </location>
</feature>
<evidence type="ECO:0000256" key="2">
    <source>
        <dbReference type="SAM" id="Phobius"/>
    </source>
</evidence>
<name>A0A844QN87_9HYPH</name>
<protein>
    <submittedName>
        <fullName evidence="3">Uncharacterized protein</fullName>
    </submittedName>
</protein>
<evidence type="ECO:0000256" key="1">
    <source>
        <dbReference type="SAM" id="MobiDB-lite"/>
    </source>
</evidence>
<sequence>MSDGQKIATEQSQGKLAQALREVRTASADREDVVVELREAARMRLELLAQELEPVFADVPAEDIQFDFAISSGVQPRLWIDAVTHVALGRDRRTYRFVRDTRLGRTVLAESTEIKPVAEQVTRYIAERMIERQRWLDGAVEPLRQAADDDGTSGREARDDGDDGTGGAPPSVTAAADAGRARKAGQGLKAFLSGLVVVLAGAAVAFAVAAAIYWERLAAYFAAG</sequence>
<comment type="caution">
    <text evidence="3">The sequence shown here is derived from an EMBL/GenBank/DDBJ whole genome shotgun (WGS) entry which is preliminary data.</text>
</comment>
<dbReference type="Proteomes" id="UP000463224">
    <property type="component" value="Unassembled WGS sequence"/>
</dbReference>
<keyword evidence="2" id="KW-0812">Transmembrane</keyword>
<dbReference type="RefSeq" id="WP_156714789.1">
    <property type="nucleotide sequence ID" value="NZ_WPHG01000006.1"/>
</dbReference>
<keyword evidence="2" id="KW-1133">Transmembrane helix</keyword>